<dbReference type="RefSeq" id="WP_210668051.1">
    <property type="nucleotide sequence ID" value="NZ_JAGFBV010000039.1"/>
</dbReference>
<accession>A0A940X7Q2</accession>
<dbReference type="Proteomes" id="UP000675047">
    <property type="component" value="Unassembled WGS sequence"/>
</dbReference>
<proteinExistence type="predicted"/>
<feature type="signal peptide" evidence="1">
    <location>
        <begin position="1"/>
        <end position="23"/>
    </location>
</feature>
<dbReference type="EMBL" id="JAGFBV010000039">
    <property type="protein sequence ID" value="MBP4139893.1"/>
    <property type="molecule type" value="Genomic_DNA"/>
</dbReference>
<name>A0A940X7Q2_9FLAO</name>
<evidence type="ECO:0000256" key="1">
    <source>
        <dbReference type="SAM" id="SignalP"/>
    </source>
</evidence>
<keyword evidence="1" id="KW-0732">Signal</keyword>
<comment type="caution">
    <text evidence="2">The sequence shown here is derived from an EMBL/GenBank/DDBJ whole genome shotgun (WGS) entry which is preliminary data.</text>
</comment>
<sequence>MKNLKKQSFFVLLICLLSTYVGFSQQGSPPPAMPTQQNKIIIDKIIEATKYKTYFVDYCLAKINETAVEEKWNEQKNIEIIESINFKNFRDAIYNMFALYDEIELETLLTAYKSDTAYQTKNAITTNKVVMNNLNIYAKDVAKGKYLLKN</sequence>
<protein>
    <recommendedName>
        <fullName evidence="4">DUF2059 domain-containing protein</fullName>
    </recommendedName>
</protein>
<feature type="chain" id="PRO_5037528930" description="DUF2059 domain-containing protein" evidence="1">
    <location>
        <begin position="24"/>
        <end position="150"/>
    </location>
</feature>
<reference evidence="2 3" key="1">
    <citation type="submission" date="2021-03" db="EMBL/GenBank/DDBJ databases">
        <title>Flavobacterium Flabelliformis Sp. Nov. And Flavobacterium Geliluteum Sp. Nov., Two Novel Multidrug Resistant Psychrophilic Species Isolated From Antarctica.</title>
        <authorList>
            <person name="Kralova S."/>
            <person name="Busse H.J."/>
            <person name="Bezdicek M."/>
            <person name="Nykrynova M."/>
            <person name="Kroupova E."/>
            <person name="Krsek D."/>
            <person name="Sedlacek I."/>
        </authorList>
    </citation>
    <scope>NUCLEOTIDE SEQUENCE [LARGE SCALE GENOMIC DNA]</scope>
    <source>
        <strain evidence="2 3">P7388</strain>
    </source>
</reference>
<evidence type="ECO:0000313" key="3">
    <source>
        <dbReference type="Proteomes" id="UP000675047"/>
    </source>
</evidence>
<evidence type="ECO:0008006" key="4">
    <source>
        <dbReference type="Google" id="ProtNLM"/>
    </source>
</evidence>
<organism evidence="2 3">
    <name type="scientific">Flavobacterium geliluteum</name>
    <dbReference type="NCBI Taxonomy" id="2816120"/>
    <lineage>
        <taxon>Bacteria</taxon>
        <taxon>Pseudomonadati</taxon>
        <taxon>Bacteroidota</taxon>
        <taxon>Flavobacteriia</taxon>
        <taxon>Flavobacteriales</taxon>
        <taxon>Flavobacteriaceae</taxon>
        <taxon>Flavobacterium</taxon>
    </lineage>
</organism>
<keyword evidence="3" id="KW-1185">Reference proteome</keyword>
<dbReference type="AlphaFoldDB" id="A0A940X7Q2"/>
<evidence type="ECO:0000313" key="2">
    <source>
        <dbReference type="EMBL" id="MBP4139893.1"/>
    </source>
</evidence>
<gene>
    <name evidence="2" type="ORF">J3495_17610</name>
</gene>